<dbReference type="GO" id="GO:0004084">
    <property type="term" value="F:branched-chain-amino-acid transaminase activity"/>
    <property type="evidence" value="ECO:0007669"/>
    <property type="project" value="InterPro"/>
</dbReference>
<name>A0AAV9IVG2_CYACA</name>
<evidence type="ECO:0000256" key="1">
    <source>
        <dbReference type="ARBA" id="ARBA00001933"/>
    </source>
</evidence>
<evidence type="ECO:0000256" key="6">
    <source>
        <dbReference type="SAM" id="MobiDB-lite"/>
    </source>
</evidence>
<keyword evidence="3" id="KW-0032">Aminotransferase</keyword>
<keyword evidence="8" id="KW-1185">Reference proteome</keyword>
<dbReference type="Pfam" id="PF01063">
    <property type="entry name" value="Aminotran_4"/>
    <property type="match status" value="1"/>
</dbReference>
<sequence>MGFVAPAHSIRSGRLSGRPQKRLTDQRVSRRWSFLPSAPQRLRALADGNWRSSTTTTTTVPSRSSSAVKSAADVGTAALAWERLAFDFVPTSCYVKSVWRADTNSWSPVEEVHYGPHGEPVMPVHIASTALHYGQSVFEGLKAFACADRHVRLFRPRENAARLERSARRLNMPVVPPELFMEAVQRCVLRNCEYVPPYGAAGAGGSLYVRPLLFGSGGRIGLGPADEYTFLVLVTPVGNYYRGGLAPVTAYITTEYDRAAPRGVGHVKVAGNYAADLKPSMEAKARGYPINLYLDAREQRYVEEFGTSNFAGIRYLDERGDRYVYVTPWSESVLAGITNRTLMELTQLEGMAVEHRPVTLDELGHFDEVFATGTAVVITAVDQVVRGERVIPIGRTTGSGHVGPVAQRLYRQVRAIQTGEAPDPAHWTHLVI</sequence>
<proteinExistence type="inferred from homology"/>
<comment type="similarity">
    <text evidence="2">Belongs to the class-IV pyridoxal-phosphate-dependent aminotransferase family.</text>
</comment>
<organism evidence="7 8">
    <name type="scientific">Cyanidium caldarium</name>
    <name type="common">Red alga</name>
    <dbReference type="NCBI Taxonomy" id="2771"/>
    <lineage>
        <taxon>Eukaryota</taxon>
        <taxon>Rhodophyta</taxon>
        <taxon>Bangiophyceae</taxon>
        <taxon>Cyanidiales</taxon>
        <taxon>Cyanidiaceae</taxon>
        <taxon>Cyanidium</taxon>
    </lineage>
</organism>
<dbReference type="InterPro" id="IPR043132">
    <property type="entry name" value="BCAT-like_C"/>
</dbReference>
<gene>
    <name evidence="7" type="ORF">CDCA_CDCA08G2303</name>
</gene>
<feature type="region of interest" description="Disordered" evidence="6">
    <location>
        <begin position="1"/>
        <end position="23"/>
    </location>
</feature>
<dbReference type="InterPro" id="IPR043131">
    <property type="entry name" value="BCAT-like_N"/>
</dbReference>
<reference evidence="7 8" key="1">
    <citation type="submission" date="2022-07" db="EMBL/GenBank/DDBJ databases">
        <title>Genome-wide signatures of adaptation to extreme environments.</title>
        <authorList>
            <person name="Cho C.H."/>
            <person name="Yoon H.S."/>
        </authorList>
    </citation>
    <scope>NUCLEOTIDE SEQUENCE [LARGE SCALE GENOMIC DNA]</scope>
    <source>
        <strain evidence="7 8">DBV 063 E5</strain>
    </source>
</reference>
<dbReference type="NCBIfam" id="NF009897">
    <property type="entry name" value="PRK13357.1"/>
    <property type="match status" value="1"/>
</dbReference>
<dbReference type="Proteomes" id="UP001301350">
    <property type="component" value="Unassembled WGS sequence"/>
</dbReference>
<comment type="caution">
    <text evidence="7">The sequence shown here is derived from an EMBL/GenBank/DDBJ whole genome shotgun (WGS) entry which is preliminary data.</text>
</comment>
<dbReference type="GO" id="GO:0009081">
    <property type="term" value="P:branched-chain amino acid metabolic process"/>
    <property type="evidence" value="ECO:0007669"/>
    <property type="project" value="InterPro"/>
</dbReference>
<dbReference type="Gene3D" id="3.30.470.10">
    <property type="match status" value="1"/>
</dbReference>
<evidence type="ECO:0000313" key="8">
    <source>
        <dbReference type="Proteomes" id="UP001301350"/>
    </source>
</evidence>
<dbReference type="CDD" id="cd01557">
    <property type="entry name" value="BCAT_beta_family"/>
    <property type="match status" value="1"/>
</dbReference>
<evidence type="ECO:0000256" key="3">
    <source>
        <dbReference type="ARBA" id="ARBA00022576"/>
    </source>
</evidence>
<evidence type="ECO:0008006" key="9">
    <source>
        <dbReference type="Google" id="ProtNLM"/>
    </source>
</evidence>
<dbReference type="InterPro" id="IPR036038">
    <property type="entry name" value="Aminotransferase-like"/>
</dbReference>
<comment type="cofactor">
    <cofactor evidence="1">
        <name>pyridoxal 5'-phosphate</name>
        <dbReference type="ChEBI" id="CHEBI:597326"/>
    </cofactor>
</comment>
<dbReference type="InterPro" id="IPR033939">
    <property type="entry name" value="BCAT_family"/>
</dbReference>
<evidence type="ECO:0000313" key="7">
    <source>
        <dbReference type="EMBL" id="KAK4536278.1"/>
    </source>
</evidence>
<dbReference type="PANTHER" id="PTHR42825">
    <property type="entry name" value="AMINO ACID AMINOTRANSFERASE"/>
    <property type="match status" value="1"/>
</dbReference>
<protein>
    <recommendedName>
        <fullName evidence="9">Branched-chain-amino-acid transaminase</fullName>
    </recommendedName>
</protein>
<dbReference type="InterPro" id="IPR005786">
    <property type="entry name" value="B_amino_transII"/>
</dbReference>
<dbReference type="InterPro" id="IPR001544">
    <property type="entry name" value="Aminotrans_IV"/>
</dbReference>
<evidence type="ECO:0000256" key="4">
    <source>
        <dbReference type="ARBA" id="ARBA00022679"/>
    </source>
</evidence>
<keyword evidence="4" id="KW-0808">Transferase</keyword>
<accession>A0AAV9IVG2</accession>
<dbReference type="NCBIfam" id="TIGR01123">
    <property type="entry name" value="ilvE_II"/>
    <property type="match status" value="1"/>
</dbReference>
<dbReference type="Gene3D" id="3.20.10.10">
    <property type="entry name" value="D-amino Acid Aminotransferase, subunit A, domain 2"/>
    <property type="match status" value="1"/>
</dbReference>
<evidence type="ECO:0000256" key="2">
    <source>
        <dbReference type="ARBA" id="ARBA00009320"/>
    </source>
</evidence>
<dbReference type="SUPFAM" id="SSF56752">
    <property type="entry name" value="D-aminoacid aminotransferase-like PLP-dependent enzymes"/>
    <property type="match status" value="1"/>
</dbReference>
<dbReference type="AlphaFoldDB" id="A0AAV9IVG2"/>
<dbReference type="EMBL" id="JANCYW010000008">
    <property type="protein sequence ID" value="KAK4536278.1"/>
    <property type="molecule type" value="Genomic_DNA"/>
</dbReference>
<keyword evidence="5" id="KW-0663">Pyridoxal phosphate</keyword>
<dbReference type="PANTHER" id="PTHR42825:SF2">
    <property type="entry name" value="BRANCHED-CHAIN-AMINO-ACID AMINOTRANSFERASE 3, CHLOROPLASTIC-RELATED"/>
    <property type="match status" value="1"/>
</dbReference>
<evidence type="ECO:0000256" key="5">
    <source>
        <dbReference type="ARBA" id="ARBA00022898"/>
    </source>
</evidence>